<dbReference type="PANTHER" id="PTHR43284:SF1">
    <property type="entry name" value="ASPARAGINE SYNTHETASE"/>
    <property type="match status" value="1"/>
</dbReference>
<dbReference type="InterPro" id="IPR006426">
    <property type="entry name" value="Asn_synth_AEB"/>
</dbReference>
<evidence type="ECO:0000259" key="11">
    <source>
        <dbReference type="PROSITE" id="PS51278"/>
    </source>
</evidence>
<evidence type="ECO:0000256" key="10">
    <source>
        <dbReference type="PIRSR" id="PIRSR001589-3"/>
    </source>
</evidence>
<dbReference type="InterPro" id="IPR029055">
    <property type="entry name" value="Ntn_hydrolases_N"/>
</dbReference>
<feature type="domain" description="Glutamine amidotransferase type-2" evidence="11">
    <location>
        <begin position="3"/>
        <end position="217"/>
    </location>
</feature>
<feature type="active site" description="For GATase activity" evidence="8">
    <location>
        <position position="3"/>
    </location>
</feature>
<dbReference type="InterPro" id="IPR001962">
    <property type="entry name" value="Asn_synthase"/>
</dbReference>
<organism evidence="12 13">
    <name type="scientific">Halobacteriovorax marinus (strain ATCC BAA-682 / DSM 15412 / SJ)</name>
    <name type="common">Bacteriovorax marinus</name>
    <dbReference type="NCBI Taxonomy" id="862908"/>
    <lineage>
        <taxon>Bacteria</taxon>
        <taxon>Pseudomonadati</taxon>
        <taxon>Bdellovibrionota</taxon>
        <taxon>Bacteriovoracia</taxon>
        <taxon>Bacteriovoracales</taxon>
        <taxon>Halobacteriovoraceae</taxon>
        <taxon>Halobacteriovorax</taxon>
    </lineage>
</organism>
<dbReference type="Proteomes" id="UP000008963">
    <property type="component" value="Chromosome"/>
</dbReference>
<keyword evidence="4 9" id="KW-0547">Nucleotide-binding</keyword>
<dbReference type="EC" id="6.3.5.4" evidence="3"/>
<keyword evidence="6 8" id="KW-0315">Glutamine amidotransferase</keyword>
<keyword evidence="8" id="KW-0061">Asparagine biosynthesis</keyword>
<keyword evidence="13" id="KW-1185">Reference proteome</keyword>
<evidence type="ECO:0000256" key="3">
    <source>
        <dbReference type="ARBA" id="ARBA00012737"/>
    </source>
</evidence>
<evidence type="ECO:0000256" key="2">
    <source>
        <dbReference type="ARBA" id="ARBA00005752"/>
    </source>
</evidence>
<feature type="binding site" evidence="9">
    <location>
        <begin position="371"/>
        <end position="372"/>
    </location>
    <ligand>
        <name>ATP</name>
        <dbReference type="ChEBI" id="CHEBI:30616"/>
    </ligand>
</feature>
<evidence type="ECO:0000256" key="7">
    <source>
        <dbReference type="ARBA" id="ARBA00048741"/>
    </source>
</evidence>
<dbReference type="SUPFAM" id="SSF56235">
    <property type="entry name" value="N-terminal nucleophile aminohydrolases (Ntn hydrolases)"/>
    <property type="match status" value="1"/>
</dbReference>
<dbReference type="CDD" id="cd01991">
    <property type="entry name" value="Asn_synthase_B_C"/>
    <property type="match status" value="1"/>
</dbReference>
<comment type="pathway">
    <text evidence="1">Amino-acid biosynthesis; L-asparagine biosynthesis; L-asparagine from L-aspartate (L-Gln route): step 1/1.</text>
</comment>
<dbReference type="InterPro" id="IPR014729">
    <property type="entry name" value="Rossmann-like_a/b/a_fold"/>
</dbReference>
<feature type="binding site" evidence="9">
    <location>
        <position position="298"/>
    </location>
    <ligand>
        <name>ATP</name>
        <dbReference type="ChEBI" id="CHEBI:30616"/>
    </ligand>
</feature>
<dbReference type="PROSITE" id="PS51278">
    <property type="entry name" value="GATASE_TYPE_2"/>
    <property type="match status" value="1"/>
</dbReference>
<dbReference type="InterPro" id="IPR033738">
    <property type="entry name" value="AsnB_N"/>
</dbReference>
<dbReference type="EMBL" id="FQ312005">
    <property type="protein sequence ID" value="CBW25268.1"/>
    <property type="molecule type" value="Genomic_DNA"/>
</dbReference>
<sequence>MMCGILGVFSPKFEKFEYEKAVFEKALASMSHRGPDGSGIEYFKSAIMGHSRLKILDLSSASSQPMLSFDKRFCLVFNGEIYNYIELRDELCRKYSVKFRSTGDTEVLLLGLIHEGVRFLDKCNGMFAFSFYDIVKEEMIIARDRFGIKPLYYSQEGDILKFSSEVPPLLEILKKRKSVNMSAVSSYLSFRYPICNDTFFEGVSSLAPGHFMLINKKEIKIKKYYEFESCYFLQDEDRGEDFYLNEVLRLLSDAVSLRMRSDVPYGAFLSGGVDSSLIVALMSKLLRENKGRINTYTIGFPEEGYNEHREANLTASKYQTNHHALHMGDEEYFSITKELIKKKGSPLSVPNEIPLFMMSKELKKEITVVLSGEGADEIFMGYGRIFRSPLDFNRYNSEGNDGLKQSLLMKFRKEDFETKAKFFYENYCYIKAREKKKIFNLDNVDVELIEEELFSQFEPFFRDNGLSFENQISYTFSQKHLQGLLMRVDSSTMQASVEARVPFVDHRLVEFVAQIPLKYKLRWISDESELKAQNRPSWDISEKLDRPKHILKELGKGLVVDEVLNRVKQGFPVPLHKWLGGDMNGFARDILLSECSERMGVWDMSYLKKNLDKSSIESNHSEGLKIWMMLNFNIFYESFLG</sequence>
<keyword evidence="5 9" id="KW-0067">ATP-binding</keyword>
<dbReference type="GO" id="GO:0006529">
    <property type="term" value="P:asparagine biosynthetic process"/>
    <property type="evidence" value="ECO:0007669"/>
    <property type="project" value="UniProtKB-KW"/>
</dbReference>
<name>E1X3H3_HALMS</name>
<dbReference type="InterPro" id="IPR051786">
    <property type="entry name" value="ASN_synthetase/amidase"/>
</dbReference>
<evidence type="ECO:0000256" key="5">
    <source>
        <dbReference type="ARBA" id="ARBA00022840"/>
    </source>
</evidence>
<dbReference type="STRING" id="862908.BMS_0346"/>
<dbReference type="KEGG" id="bmx:BMS_0346"/>
<dbReference type="NCBIfam" id="TIGR01536">
    <property type="entry name" value="asn_synth_AEB"/>
    <property type="match status" value="1"/>
</dbReference>
<dbReference type="GO" id="GO:0005524">
    <property type="term" value="F:ATP binding"/>
    <property type="evidence" value="ECO:0007669"/>
    <property type="project" value="UniProtKB-KW"/>
</dbReference>
<dbReference type="PIRSF" id="PIRSF001589">
    <property type="entry name" value="Asn_synthetase_glu-h"/>
    <property type="match status" value="1"/>
</dbReference>
<protein>
    <recommendedName>
        <fullName evidence="3">asparagine synthase (glutamine-hydrolyzing)</fullName>
        <ecNumber evidence="3">6.3.5.4</ecNumber>
    </recommendedName>
</protein>
<dbReference type="GO" id="GO:0005829">
    <property type="term" value="C:cytosol"/>
    <property type="evidence" value="ECO:0007669"/>
    <property type="project" value="TreeGrafter"/>
</dbReference>
<dbReference type="Pfam" id="PF13537">
    <property type="entry name" value="GATase_7"/>
    <property type="match status" value="1"/>
</dbReference>
<evidence type="ECO:0000256" key="9">
    <source>
        <dbReference type="PIRSR" id="PIRSR001589-2"/>
    </source>
</evidence>
<proteinExistence type="inferred from homology"/>
<dbReference type="eggNOG" id="COG0367">
    <property type="taxonomic scope" value="Bacteria"/>
</dbReference>
<dbReference type="SUPFAM" id="SSF52402">
    <property type="entry name" value="Adenine nucleotide alpha hydrolases-like"/>
    <property type="match status" value="1"/>
</dbReference>
<evidence type="ECO:0000256" key="1">
    <source>
        <dbReference type="ARBA" id="ARBA00005187"/>
    </source>
</evidence>
<dbReference type="HOGENOM" id="CLU_014658_3_0_7"/>
<dbReference type="PANTHER" id="PTHR43284">
    <property type="entry name" value="ASPARAGINE SYNTHETASE (GLUTAMINE-HYDROLYZING)"/>
    <property type="match status" value="1"/>
</dbReference>
<evidence type="ECO:0000256" key="4">
    <source>
        <dbReference type="ARBA" id="ARBA00022741"/>
    </source>
</evidence>
<dbReference type="GO" id="GO:0004066">
    <property type="term" value="F:asparagine synthase (glutamine-hydrolyzing) activity"/>
    <property type="evidence" value="ECO:0007669"/>
    <property type="project" value="UniProtKB-EC"/>
</dbReference>
<dbReference type="Gene3D" id="3.60.20.10">
    <property type="entry name" value="Glutamine Phosphoribosylpyrophosphate, subunit 1, domain 1"/>
    <property type="match status" value="1"/>
</dbReference>
<comment type="similarity">
    <text evidence="2">Belongs to the asparagine synthetase family.</text>
</comment>
<keyword evidence="8" id="KW-0028">Amino-acid biosynthesis</keyword>
<evidence type="ECO:0000313" key="13">
    <source>
        <dbReference type="Proteomes" id="UP000008963"/>
    </source>
</evidence>
<dbReference type="AlphaFoldDB" id="E1X3H3"/>
<feature type="binding site" evidence="9">
    <location>
        <position position="104"/>
    </location>
    <ligand>
        <name>L-glutamine</name>
        <dbReference type="ChEBI" id="CHEBI:58359"/>
    </ligand>
</feature>
<dbReference type="PATRIC" id="fig|862908.3.peg.333"/>
<comment type="catalytic activity">
    <reaction evidence="7">
        <text>L-aspartate + L-glutamine + ATP + H2O = L-asparagine + L-glutamate + AMP + diphosphate + H(+)</text>
        <dbReference type="Rhea" id="RHEA:12228"/>
        <dbReference type="ChEBI" id="CHEBI:15377"/>
        <dbReference type="ChEBI" id="CHEBI:15378"/>
        <dbReference type="ChEBI" id="CHEBI:29985"/>
        <dbReference type="ChEBI" id="CHEBI:29991"/>
        <dbReference type="ChEBI" id="CHEBI:30616"/>
        <dbReference type="ChEBI" id="CHEBI:33019"/>
        <dbReference type="ChEBI" id="CHEBI:58048"/>
        <dbReference type="ChEBI" id="CHEBI:58359"/>
        <dbReference type="ChEBI" id="CHEBI:456215"/>
        <dbReference type="EC" id="6.3.5.4"/>
    </reaction>
</comment>
<dbReference type="Pfam" id="PF00733">
    <property type="entry name" value="Asn_synthase"/>
    <property type="match status" value="1"/>
</dbReference>
<feature type="site" description="Important for beta-aspartyl-AMP intermediate formation" evidence="10">
    <location>
        <position position="373"/>
    </location>
</feature>
<gene>
    <name evidence="12" type="ordered locus">BMS_0346</name>
</gene>
<evidence type="ECO:0000313" key="12">
    <source>
        <dbReference type="EMBL" id="CBW25268.1"/>
    </source>
</evidence>
<dbReference type="Gene3D" id="3.40.50.620">
    <property type="entry name" value="HUPs"/>
    <property type="match status" value="1"/>
</dbReference>
<dbReference type="InterPro" id="IPR017932">
    <property type="entry name" value="GATase_2_dom"/>
</dbReference>
<evidence type="ECO:0000256" key="6">
    <source>
        <dbReference type="ARBA" id="ARBA00022962"/>
    </source>
</evidence>
<accession>E1X3H3</accession>
<reference evidence="13" key="1">
    <citation type="journal article" date="2013" name="ISME J.">
        <title>A small predatory core genome in the divergent marine Bacteriovorax marinus SJ and the terrestrial Bdellovibrio bacteriovorus.</title>
        <authorList>
            <person name="Crossman L.C."/>
            <person name="Chen H."/>
            <person name="Cerdeno-Tarraga A.M."/>
            <person name="Brooks K."/>
            <person name="Quail M.A."/>
            <person name="Pineiro S.A."/>
            <person name="Hobley L."/>
            <person name="Sockett R.E."/>
            <person name="Bentley S.D."/>
            <person name="Parkhill J."/>
            <person name="Williams H.N."/>
            <person name="Stine O.C."/>
        </authorList>
    </citation>
    <scope>NUCLEOTIDE SEQUENCE [LARGE SCALE GENOMIC DNA]</scope>
    <source>
        <strain evidence="13">ATCC BAA-682 / DSM 15412 / SJ</strain>
    </source>
</reference>
<dbReference type="CDD" id="cd00712">
    <property type="entry name" value="AsnB"/>
    <property type="match status" value="1"/>
</dbReference>
<evidence type="ECO:0000256" key="8">
    <source>
        <dbReference type="PIRSR" id="PIRSR001589-1"/>
    </source>
</evidence>